<keyword evidence="3" id="KW-0472">Membrane</keyword>
<dbReference type="InterPro" id="IPR035965">
    <property type="entry name" value="PAS-like_dom_sf"/>
</dbReference>
<dbReference type="GO" id="GO:0004673">
    <property type="term" value="F:protein histidine kinase activity"/>
    <property type="evidence" value="ECO:0007669"/>
    <property type="project" value="UniProtKB-EC"/>
</dbReference>
<evidence type="ECO:0000313" key="6">
    <source>
        <dbReference type="Proteomes" id="UP000008983"/>
    </source>
</evidence>
<dbReference type="STRING" id="857967.G0R4M1"/>
<dbReference type="eggNOG" id="ENOG502SI7Y">
    <property type="taxonomic scope" value="Eukaryota"/>
</dbReference>
<dbReference type="InParanoid" id="G0R4M1"/>
<feature type="domain" description="PAS" evidence="4">
    <location>
        <begin position="264"/>
        <end position="312"/>
    </location>
</feature>
<protein>
    <submittedName>
        <fullName evidence="5">PAS domain S-box family protein</fullName>
        <ecNumber evidence="5">2.7.13.3</ecNumber>
    </submittedName>
</protein>
<dbReference type="PANTHER" id="PTHR31600">
    <property type="entry name" value="TINY MACROCYSTS PROTEIN B-RELATED"/>
    <property type="match status" value="1"/>
</dbReference>
<evidence type="ECO:0000256" key="1">
    <source>
        <dbReference type="SAM" id="Coils"/>
    </source>
</evidence>
<organism evidence="5 6">
    <name type="scientific">Ichthyophthirius multifiliis</name>
    <name type="common">White spot disease agent</name>
    <name type="synonym">Ich</name>
    <dbReference type="NCBI Taxonomy" id="5932"/>
    <lineage>
        <taxon>Eukaryota</taxon>
        <taxon>Sar</taxon>
        <taxon>Alveolata</taxon>
        <taxon>Ciliophora</taxon>
        <taxon>Intramacronucleata</taxon>
        <taxon>Oligohymenophorea</taxon>
        <taxon>Hymenostomatida</taxon>
        <taxon>Ophryoglenina</taxon>
        <taxon>Ichthyophthirius</taxon>
    </lineage>
</organism>
<accession>G0R4M1</accession>
<dbReference type="Proteomes" id="UP000008983">
    <property type="component" value="Unassembled WGS sequence"/>
</dbReference>
<dbReference type="InterPro" id="IPR000014">
    <property type="entry name" value="PAS"/>
</dbReference>
<feature type="compositionally biased region" description="Polar residues" evidence="2">
    <location>
        <begin position="485"/>
        <end position="503"/>
    </location>
</feature>
<keyword evidence="5" id="KW-0808">Transferase</keyword>
<dbReference type="OMA" id="QENDEPN"/>
<keyword evidence="3" id="KW-0812">Transmembrane</keyword>
<sequence length="1283" mass="149951">MFNFQLSFKKSKIYQQCLEKNKKQENNGPQNTNTSKTDKRYQFCQEMISKLYEAGIQKFPTNIPIRIYYAVFLMKVIKSKQHALNEILDAENFKCSLDERFTLYYIKRSIEKEISEMSKQEGDDYGEQRTLEGKINHFRAAMEQTVTLLMEFWSQFSDDKPDLTKLYDIGSKLFPLKLLVDDIWKRISRGKSEQIPKVFRIYSKYLIDIFNDKQAGVELLEKASKMEQNFNSKKQFHFNYSSDVNIDGQEDGIIFMTTEEEKLGQIMGCNLTAASLFGYQKAELINRNVNILQPYLYSKNHDDILKHYLENENKTYTPKDRLLYGKSKSQYIFSIIINIKPVYHALKDGNEFFGVFKKEKMIKYLGIVHVNEKGIIKDISASCINILGIDIKTISLEQISINKLFEDLDEFKTEYMSKQGRITEYIFPKISEDTVLFRKSEKTSKVNVQMQDLNLKYKGDELIGRIFKIEQIQDKIPQKNMRSKIGNTSGIKKAQQQPVSGEENLFSTPQIQQSFQFKLCIQDDSDILYNGEFISGQYSEIIANTSYYINEQSDIINDSKVADFNLNSNRNNVIILKSKIINNEFILENNKSEKEIVLEKNYAEGIRTLRLVNNELHDADKFKFDDSEEEEDEKKIEEEQQQKGQKYKHQKQGPVEENNPDQQAGVNSAKGLNEELDKQSESTAIRSLKIFSMFIIFVMIGIASIDFALKNIAINYQQNTILEIRLSSNRIAAINEIICYIREYALVNLQVRIPQINDTTMNQNAKIEKDAVNLQTSLRSTINELEQLNNQIEKITTAENKLVDVNFKEQTNQSEFNVNSVSEQIISRSHNIAQISFNDIRIDQTDSYFVQFNGLNDYIFKLFDNYNTMNDNIVSNIDNIGNNSLTFLIISIVIMIFFSFILLILLGKTIFAKQLILSVFLDIPEKTAKYLYQKCENFLAQLGSNDEDDIHSEVDFFIDDREEGQESRSSIFGKKRKKFKNTDRGSIGFLLRIAFVVIFVETYFIVNYFLGENQIYVLKQTIKEFNYTTIAEAYYSLTLNAQRQMFIDDKFTILNQNSKVIMTEMINYLYKIDSTMHEEHARNTEYHTNSADYLGSFENIMFKDACEIIVNRKGASQTECDNFANGIVKQVKKKLIFFFYKNKQYQGMITVIIRYFQLIRYFKDRYDYVLNNPNKNFDFAQFGNQVSIQTKYIKSAFRYLQEVFDDEMTKYFDSFKVQRILLLILFIILLLLASFLCWTPFLAQLNKEIWSTKCLLSFIPVDEMTKIKSIGNFIREFIIDRKI</sequence>
<proteinExistence type="predicted"/>
<feature type="transmembrane region" description="Helical" evidence="3">
    <location>
        <begin position="885"/>
        <end position="906"/>
    </location>
</feature>
<dbReference type="InterPro" id="IPR057352">
    <property type="entry name" value="TPR_TmcB/C"/>
</dbReference>
<feature type="transmembrane region" description="Helical" evidence="3">
    <location>
        <begin position="690"/>
        <end position="709"/>
    </location>
</feature>
<evidence type="ECO:0000256" key="2">
    <source>
        <dbReference type="SAM" id="MobiDB-lite"/>
    </source>
</evidence>
<feature type="coiled-coil region" evidence="1">
    <location>
        <begin position="771"/>
        <end position="805"/>
    </location>
</feature>
<feature type="transmembrane region" description="Helical" evidence="3">
    <location>
        <begin position="989"/>
        <end position="1010"/>
    </location>
</feature>
<dbReference type="OrthoDB" id="542352at2759"/>
<keyword evidence="1" id="KW-0175">Coiled coil</keyword>
<dbReference type="RefSeq" id="XP_004025033.1">
    <property type="nucleotide sequence ID" value="XM_004024984.1"/>
</dbReference>
<dbReference type="PANTHER" id="PTHR31600:SF2">
    <property type="entry name" value="GAMETE ENRICHED GENE 10 PROTEIN-RELATED"/>
    <property type="match status" value="1"/>
</dbReference>
<dbReference type="Gene3D" id="3.30.450.20">
    <property type="entry name" value="PAS domain"/>
    <property type="match status" value="1"/>
</dbReference>
<dbReference type="Pfam" id="PF25474">
    <property type="entry name" value="TPR_TmcB"/>
    <property type="match status" value="1"/>
</dbReference>
<dbReference type="GeneID" id="14903655"/>
<evidence type="ECO:0000313" key="5">
    <source>
        <dbReference type="EMBL" id="EGR27581.1"/>
    </source>
</evidence>
<dbReference type="SUPFAM" id="SSF55785">
    <property type="entry name" value="PYP-like sensor domain (PAS domain)"/>
    <property type="match status" value="1"/>
</dbReference>
<evidence type="ECO:0000256" key="3">
    <source>
        <dbReference type="SAM" id="Phobius"/>
    </source>
</evidence>
<gene>
    <name evidence="5" type="ORF">IMG5_193810</name>
</gene>
<dbReference type="EC" id="2.7.13.3" evidence="5"/>
<feature type="region of interest" description="Disordered" evidence="2">
    <location>
        <begin position="622"/>
        <end position="667"/>
    </location>
</feature>
<dbReference type="InterPro" id="IPR052994">
    <property type="entry name" value="Tiny_macrocysts_regulators"/>
</dbReference>
<feature type="region of interest" description="Disordered" evidence="2">
    <location>
        <begin position="483"/>
        <end position="503"/>
    </location>
</feature>
<dbReference type="CDD" id="cd00130">
    <property type="entry name" value="PAS"/>
    <property type="match status" value="1"/>
</dbReference>
<keyword evidence="3" id="KW-1133">Transmembrane helix</keyword>
<dbReference type="PROSITE" id="PS50112">
    <property type="entry name" value="PAS"/>
    <property type="match status" value="1"/>
</dbReference>
<dbReference type="Pfam" id="PF13426">
    <property type="entry name" value="PAS_9"/>
    <property type="match status" value="1"/>
</dbReference>
<name>G0R4M1_ICHMU</name>
<keyword evidence="6" id="KW-1185">Reference proteome</keyword>
<dbReference type="GO" id="GO:0006355">
    <property type="term" value="P:regulation of DNA-templated transcription"/>
    <property type="evidence" value="ECO:0007669"/>
    <property type="project" value="InterPro"/>
</dbReference>
<reference evidence="5 6" key="1">
    <citation type="submission" date="2011-07" db="EMBL/GenBank/DDBJ databases">
        <authorList>
            <person name="Coyne R."/>
            <person name="Brami D."/>
            <person name="Johnson J."/>
            <person name="Hostetler J."/>
            <person name="Hannick L."/>
            <person name="Clark T."/>
            <person name="Cassidy-Hanley D."/>
            <person name="Inman J."/>
        </authorList>
    </citation>
    <scope>NUCLEOTIDE SEQUENCE [LARGE SCALE GENOMIC DNA]</scope>
    <source>
        <strain evidence="5 6">G5</strain>
    </source>
</reference>
<dbReference type="EMBL" id="GL984352">
    <property type="protein sequence ID" value="EGR27581.1"/>
    <property type="molecule type" value="Genomic_DNA"/>
</dbReference>
<feature type="transmembrane region" description="Helical" evidence="3">
    <location>
        <begin position="1220"/>
        <end position="1241"/>
    </location>
</feature>
<evidence type="ECO:0000259" key="4">
    <source>
        <dbReference type="PROSITE" id="PS50112"/>
    </source>
</evidence>